<dbReference type="Pfam" id="PF18862">
    <property type="entry name" value="ApeA_NTD1"/>
    <property type="match status" value="1"/>
</dbReference>
<protein>
    <recommendedName>
        <fullName evidence="5">ApeA N-terminal domain-containing protein</fullName>
    </recommendedName>
</protein>
<organism evidence="3 4">
    <name type="scientific">Pluralibacter gergoviae</name>
    <name type="common">Enterobacter gergoviae</name>
    <dbReference type="NCBI Taxonomy" id="61647"/>
    <lineage>
        <taxon>Bacteria</taxon>
        <taxon>Pseudomonadati</taxon>
        <taxon>Pseudomonadota</taxon>
        <taxon>Gammaproteobacteria</taxon>
        <taxon>Enterobacterales</taxon>
        <taxon>Enterobacteriaceae</taxon>
        <taxon>Pluralibacter</taxon>
    </lineage>
</organism>
<evidence type="ECO:0000313" key="3">
    <source>
        <dbReference type="EMBL" id="MDQ2310814.1"/>
    </source>
</evidence>
<comment type="caution">
    <text evidence="3">The sequence shown here is derived from an EMBL/GenBank/DDBJ whole genome shotgun (WGS) entry which is preliminary data.</text>
</comment>
<dbReference type="EMBL" id="JAVDNV010000012">
    <property type="protein sequence ID" value="MDQ2310814.1"/>
    <property type="molecule type" value="Genomic_DNA"/>
</dbReference>
<dbReference type="InterPro" id="IPR041223">
    <property type="entry name" value="ApeA_NTD"/>
</dbReference>
<accession>A0AAW8HUA2</accession>
<sequence length="461" mass="53128">MRIVDEYNKSGFFWLPDNEEVKIPGILSIKDGGKIELEIIGDFNDDFLSSNKIPRIIGHVEKDGLVTLDNCFYTRRKIAFGGISKSNIHAHKALCGAAWLPNEPVLFNTFSFEVDCLDEWVDISGINVEHDWENKTAKISYNPPEKIIINLDNGMSLEICFAYTLPGFPTHKEAKVTQRTYFKLGSKELRTLDEYTAIAYKITNLMCFAMDGIISMKNVSATSLAIFDVFSNDEKHIKHINIFYESISYSEKAPTRNPHEMLFTYWTIKDSAQEVFNNWINAYEFLNPAFNLYFSTKLGAHKYLEGKFLALAQGLETYHRRTSNETLMTADAFESLVADILKSCPKENIEWLQGRLKNGNEINLGKRLKRIIEPFKQYLGSSSERNKILRKIVDTRNYLTHYNKDLEVTYAKGKDLLLLCYKMEAIFNLHFLNVLGFTDEEIKKIVSNCYPLRQKLQVKNL</sequence>
<proteinExistence type="predicted"/>
<dbReference type="InterPro" id="IPR041229">
    <property type="entry name" value="HEPN_Apea"/>
</dbReference>
<name>A0AAW8HUA2_PLUGE</name>
<evidence type="ECO:0000313" key="4">
    <source>
        <dbReference type="Proteomes" id="UP001236270"/>
    </source>
</evidence>
<evidence type="ECO:0000259" key="2">
    <source>
        <dbReference type="Pfam" id="PF18862"/>
    </source>
</evidence>
<feature type="domain" description="ApeA N-terminal" evidence="2">
    <location>
        <begin position="10"/>
        <end position="279"/>
    </location>
</feature>
<dbReference type="RefSeq" id="WP_200129433.1">
    <property type="nucleotide sequence ID" value="NZ_JAVDNV010000012.1"/>
</dbReference>
<gene>
    <name evidence="3" type="ORF">RBJ30_17135</name>
</gene>
<evidence type="ECO:0008006" key="5">
    <source>
        <dbReference type="Google" id="ProtNLM"/>
    </source>
</evidence>
<feature type="domain" description="Apea-like HEPN" evidence="1">
    <location>
        <begin position="309"/>
        <end position="441"/>
    </location>
</feature>
<dbReference type="Proteomes" id="UP001236270">
    <property type="component" value="Unassembled WGS sequence"/>
</dbReference>
<dbReference type="Pfam" id="PF18739">
    <property type="entry name" value="HEPN_Apea"/>
    <property type="match status" value="1"/>
</dbReference>
<evidence type="ECO:0000259" key="1">
    <source>
        <dbReference type="Pfam" id="PF18739"/>
    </source>
</evidence>
<dbReference type="AlphaFoldDB" id="A0AAW8HUA2"/>
<reference evidence="3" key="1">
    <citation type="submission" date="2023-08" db="EMBL/GenBank/DDBJ databases">
        <title>WGS of pathogenic bacterial species, Los Angeles County Public Health Laboratories.</title>
        <authorList>
            <person name="Garrigues J.M."/>
            <person name="Green N.M."/>
        </authorList>
    </citation>
    <scope>NUCLEOTIDE SEQUENCE</scope>
    <source>
        <strain evidence="3">LACPHL-BACT-2023-00068</strain>
    </source>
</reference>